<protein>
    <submittedName>
        <fullName evidence="9">MFS transporter</fullName>
    </submittedName>
</protein>
<proteinExistence type="inferred from homology"/>
<feature type="transmembrane region" description="Helical" evidence="7">
    <location>
        <begin position="415"/>
        <end position="436"/>
    </location>
</feature>
<dbReference type="SUPFAM" id="SSF103473">
    <property type="entry name" value="MFS general substrate transporter"/>
    <property type="match status" value="1"/>
</dbReference>
<dbReference type="Gene3D" id="1.20.1250.20">
    <property type="entry name" value="MFS general substrate transporter like domains"/>
    <property type="match status" value="2"/>
</dbReference>
<dbReference type="CDD" id="cd17345">
    <property type="entry name" value="MFS_GlpT"/>
    <property type="match status" value="1"/>
</dbReference>
<dbReference type="InterPro" id="IPR051337">
    <property type="entry name" value="OPA_Antiporter"/>
</dbReference>
<feature type="transmembrane region" description="Helical" evidence="7">
    <location>
        <begin position="124"/>
        <end position="146"/>
    </location>
</feature>
<feature type="transmembrane region" description="Helical" evidence="7">
    <location>
        <begin position="158"/>
        <end position="181"/>
    </location>
</feature>
<evidence type="ECO:0000259" key="8">
    <source>
        <dbReference type="PROSITE" id="PS50850"/>
    </source>
</evidence>
<dbReference type="Proteomes" id="UP001174867">
    <property type="component" value="Unassembled WGS sequence"/>
</dbReference>
<dbReference type="PANTHER" id="PTHR43826:SF6">
    <property type="entry name" value="GLYCEROL-3-PHOSPHATE TRANSPORTER"/>
    <property type="match status" value="1"/>
</dbReference>
<dbReference type="InterPro" id="IPR011701">
    <property type="entry name" value="MFS"/>
</dbReference>
<name>A0ABT8Q032_9ENTR</name>
<evidence type="ECO:0000256" key="6">
    <source>
        <dbReference type="ARBA" id="ARBA00023136"/>
    </source>
</evidence>
<feature type="transmembrane region" description="Helical" evidence="7">
    <location>
        <begin position="326"/>
        <end position="342"/>
    </location>
</feature>
<evidence type="ECO:0000256" key="2">
    <source>
        <dbReference type="ARBA" id="ARBA00009598"/>
    </source>
</evidence>
<dbReference type="InterPro" id="IPR000849">
    <property type="entry name" value="Sugar_P_transporter"/>
</dbReference>
<dbReference type="EMBL" id="JAUJYW010000013">
    <property type="protein sequence ID" value="MDN8602024.1"/>
    <property type="molecule type" value="Genomic_DNA"/>
</dbReference>
<organism evidence="9 10">
    <name type="scientific">Citrobacter enshiensis</name>
    <dbReference type="NCBI Taxonomy" id="2971264"/>
    <lineage>
        <taxon>Bacteria</taxon>
        <taxon>Pseudomonadati</taxon>
        <taxon>Pseudomonadota</taxon>
        <taxon>Gammaproteobacteria</taxon>
        <taxon>Enterobacterales</taxon>
        <taxon>Enterobacteriaceae</taxon>
        <taxon>Citrobacter</taxon>
    </lineage>
</organism>
<feature type="domain" description="Major facilitator superfamily (MFS) profile" evidence="8">
    <location>
        <begin position="26"/>
        <end position="442"/>
    </location>
</feature>
<dbReference type="PROSITE" id="PS00942">
    <property type="entry name" value="GLPT"/>
    <property type="match status" value="1"/>
</dbReference>
<dbReference type="NCBIfam" id="NF047787">
    <property type="entry name" value="PhglyTportPgtP"/>
    <property type="match status" value="1"/>
</dbReference>
<evidence type="ECO:0000256" key="4">
    <source>
        <dbReference type="ARBA" id="ARBA00022692"/>
    </source>
</evidence>
<keyword evidence="5 7" id="KW-1133">Transmembrane helix</keyword>
<feature type="transmembrane region" description="Helical" evidence="7">
    <location>
        <begin position="348"/>
        <end position="368"/>
    </location>
</feature>
<keyword evidence="3" id="KW-1003">Cell membrane</keyword>
<dbReference type="PANTHER" id="PTHR43826">
    <property type="entry name" value="GLUCOSE-6-PHOSPHATE EXCHANGER SLC37A4"/>
    <property type="match status" value="1"/>
</dbReference>
<accession>A0ABT8Q032</accession>
<comment type="similarity">
    <text evidence="2">Belongs to the major facilitator superfamily. Organophosphate:Pi antiporter (OPA) (TC 2.A.1.4) family.</text>
</comment>
<gene>
    <name evidence="9" type="ORF">Q0A17_21815</name>
</gene>
<feature type="transmembrane region" description="Helical" evidence="7">
    <location>
        <begin position="187"/>
        <end position="206"/>
    </location>
</feature>
<dbReference type="NCBIfam" id="TIGR00881">
    <property type="entry name" value="2A0104"/>
    <property type="match status" value="1"/>
</dbReference>
<reference evidence="9 10" key="1">
    <citation type="submission" date="2023-07" db="EMBL/GenBank/DDBJ databases">
        <title>Citrobacter selenititolerans sp. nov., isolated from seleniferous soil.</title>
        <authorList>
            <person name="Zhang S."/>
            <person name="Li K."/>
            <person name="Peng J."/>
            <person name="Wang H."/>
            <person name="Sun J."/>
            <person name="Guo Y."/>
        </authorList>
    </citation>
    <scope>NUCLEOTIDE SEQUENCE [LARGE SCALE GENOMIC DNA]</scope>
    <source>
        <strain evidence="9 10">S2-9</strain>
    </source>
</reference>
<evidence type="ECO:0000313" key="9">
    <source>
        <dbReference type="EMBL" id="MDN8602024.1"/>
    </source>
</evidence>
<dbReference type="PROSITE" id="PS50850">
    <property type="entry name" value="MFS"/>
    <property type="match status" value="1"/>
</dbReference>
<feature type="transmembrane region" description="Helical" evidence="7">
    <location>
        <begin position="295"/>
        <end position="314"/>
    </location>
</feature>
<dbReference type="InterPro" id="IPR021159">
    <property type="entry name" value="Sugar-P_transporter_CS"/>
</dbReference>
<feature type="transmembrane region" description="Helical" evidence="7">
    <location>
        <begin position="375"/>
        <end position="395"/>
    </location>
</feature>
<evidence type="ECO:0000256" key="7">
    <source>
        <dbReference type="SAM" id="Phobius"/>
    </source>
</evidence>
<evidence type="ECO:0000313" key="10">
    <source>
        <dbReference type="Proteomes" id="UP001174867"/>
    </source>
</evidence>
<dbReference type="PIRSF" id="PIRSF002808">
    <property type="entry name" value="Hexose_phosphate_transp"/>
    <property type="match status" value="1"/>
</dbReference>
<sequence length="462" mass="50693">MLSLLKPKVATHKVPDSEIKNTYNRYRMQALFSVFIGYLSYYIVRNNFVLSTPYLKQELNLSATQIGLLSSCMLIAYGISKGIMSSLADKANPKVYMAVGLVLCALVNFALGFSFAFWMFAGLIILNGFFQGMGVGPSFITIANWFPRKERGIVGAVWNISHNVGGGIVAPIVGCAFALVGTEHWKIATYVVPAVVAVVMAAVVLISGKGSPVSEGLPPLSTIVPNDVTVKAKDDRAPEDMSSWQIFCTYVLKNKNAWFVSFVDVFVYMVRFGIISWLPIYLLSVKHFTKAEMSTAFLIFEWAAIPTTLLAGWLSDKLFRGRRMPPAIISMVLIFFCLLGYWKSDSLLSITIFAACVGCLIYVPQFLASVQTMEIVPGFAVGSAVGLRGFMSYILGASLGTSLFGVMVDHVGWDGGFYLLLVGVICCIIFCFLTHFGALELERQRQNGDESSDLKGLQAERN</sequence>
<dbReference type="InterPro" id="IPR020846">
    <property type="entry name" value="MFS_dom"/>
</dbReference>
<feature type="transmembrane region" description="Helical" evidence="7">
    <location>
        <begin position="26"/>
        <end position="44"/>
    </location>
</feature>
<dbReference type="InterPro" id="IPR036259">
    <property type="entry name" value="MFS_trans_sf"/>
</dbReference>
<dbReference type="Pfam" id="PF07690">
    <property type="entry name" value="MFS_1"/>
    <property type="match status" value="1"/>
</dbReference>
<keyword evidence="10" id="KW-1185">Reference proteome</keyword>
<feature type="transmembrane region" description="Helical" evidence="7">
    <location>
        <begin position="64"/>
        <end position="83"/>
    </location>
</feature>
<evidence type="ECO:0000256" key="5">
    <source>
        <dbReference type="ARBA" id="ARBA00022989"/>
    </source>
</evidence>
<feature type="transmembrane region" description="Helical" evidence="7">
    <location>
        <begin position="95"/>
        <end position="118"/>
    </location>
</feature>
<evidence type="ECO:0000256" key="3">
    <source>
        <dbReference type="ARBA" id="ARBA00022475"/>
    </source>
</evidence>
<evidence type="ECO:0000256" key="1">
    <source>
        <dbReference type="ARBA" id="ARBA00004127"/>
    </source>
</evidence>
<feature type="transmembrane region" description="Helical" evidence="7">
    <location>
        <begin position="257"/>
        <end position="283"/>
    </location>
</feature>
<comment type="caution">
    <text evidence="9">The sequence shown here is derived from an EMBL/GenBank/DDBJ whole genome shotgun (WGS) entry which is preliminary data.</text>
</comment>
<keyword evidence="4 7" id="KW-0812">Transmembrane</keyword>
<comment type="subcellular location">
    <subcellularLocation>
        <location evidence="1">Endomembrane system</location>
        <topology evidence="1">Multi-pass membrane protein</topology>
    </subcellularLocation>
</comment>
<keyword evidence="6 7" id="KW-0472">Membrane</keyword>
<dbReference type="RefSeq" id="WP_276293739.1">
    <property type="nucleotide sequence ID" value="NZ_CP119862.1"/>
</dbReference>